<dbReference type="RefSeq" id="WP_183816923.1">
    <property type="nucleotide sequence ID" value="NZ_JACHOB010000002.1"/>
</dbReference>
<dbReference type="Pfam" id="PF20101">
    <property type="entry name" value="DUF6491"/>
    <property type="match status" value="1"/>
</dbReference>
<evidence type="ECO:0000313" key="1">
    <source>
        <dbReference type="EMBL" id="MBB4658742.1"/>
    </source>
</evidence>
<gene>
    <name evidence="1" type="ORF">GGQ59_001256</name>
</gene>
<dbReference type="PROSITE" id="PS51257">
    <property type="entry name" value="PROKAR_LIPOPROTEIN"/>
    <property type="match status" value="1"/>
</dbReference>
<name>A0A840I369_9PROT</name>
<protein>
    <submittedName>
        <fullName evidence="1">Uncharacterized protein</fullName>
    </submittedName>
</protein>
<sequence>MRIQTVLPFLLLAACTTTDGGGGDETLLGLDDPRIGAEVGQVCFLGSIDGFSEWDQGEGVVLRKGPQERYLATIRGVCQPLEFVQRVGFDPRGASQSCLTQGDYLFVSSAISPLSTTDSFDNARCLVDGLYEWSGEAPDGETLTPTDDAAATES</sequence>
<evidence type="ECO:0000313" key="2">
    <source>
        <dbReference type="Proteomes" id="UP000563524"/>
    </source>
</evidence>
<dbReference type="InterPro" id="IPR045500">
    <property type="entry name" value="DUF6491"/>
</dbReference>
<dbReference type="Proteomes" id="UP000563524">
    <property type="component" value="Unassembled WGS sequence"/>
</dbReference>
<dbReference type="AlphaFoldDB" id="A0A840I369"/>
<organism evidence="1 2">
    <name type="scientific">Parvularcula dongshanensis</name>
    <dbReference type="NCBI Taxonomy" id="1173995"/>
    <lineage>
        <taxon>Bacteria</taxon>
        <taxon>Pseudomonadati</taxon>
        <taxon>Pseudomonadota</taxon>
        <taxon>Alphaproteobacteria</taxon>
        <taxon>Parvularculales</taxon>
        <taxon>Parvularculaceae</taxon>
        <taxon>Parvularcula</taxon>
    </lineage>
</organism>
<dbReference type="EMBL" id="JACHOB010000002">
    <property type="protein sequence ID" value="MBB4658742.1"/>
    <property type="molecule type" value="Genomic_DNA"/>
</dbReference>
<keyword evidence="2" id="KW-1185">Reference proteome</keyword>
<comment type="caution">
    <text evidence="1">The sequence shown here is derived from an EMBL/GenBank/DDBJ whole genome shotgun (WGS) entry which is preliminary data.</text>
</comment>
<reference evidence="1 2" key="1">
    <citation type="submission" date="2020-08" db="EMBL/GenBank/DDBJ databases">
        <title>Genomic Encyclopedia of Type Strains, Phase IV (KMG-IV): sequencing the most valuable type-strain genomes for metagenomic binning, comparative biology and taxonomic classification.</title>
        <authorList>
            <person name="Goeker M."/>
        </authorList>
    </citation>
    <scope>NUCLEOTIDE SEQUENCE [LARGE SCALE GENOMIC DNA]</scope>
    <source>
        <strain evidence="1 2">DSM 102850</strain>
    </source>
</reference>
<proteinExistence type="predicted"/>
<accession>A0A840I369</accession>